<accession>A0A2U9IJL3</accession>
<dbReference type="GO" id="GO:0006979">
    <property type="term" value="P:response to oxidative stress"/>
    <property type="evidence" value="ECO:0007669"/>
    <property type="project" value="TreeGrafter"/>
</dbReference>
<proteinExistence type="predicted"/>
<dbReference type="GO" id="GO:0047553">
    <property type="term" value="F:2-oxoglutarate synthase activity"/>
    <property type="evidence" value="ECO:0007669"/>
    <property type="project" value="UniProtKB-ARBA"/>
</dbReference>
<dbReference type="FunFam" id="3.40.50.970:FF:000012">
    <property type="entry name" value="Pyruvate:ferredoxin (Flavodoxin) oxidoreductase"/>
    <property type="match status" value="1"/>
</dbReference>
<comment type="catalytic activity">
    <reaction evidence="6">
        <text>a 2-oxocarboxylate + 2 oxidized [2Fe-2S]-[ferredoxin] + CoA = an acyl-CoA + 2 reduced [2Fe-2S]-[ferredoxin] + CO2 + H(+)</text>
        <dbReference type="Rhea" id="RHEA:42316"/>
        <dbReference type="Rhea" id="RHEA-COMP:10000"/>
        <dbReference type="Rhea" id="RHEA-COMP:10001"/>
        <dbReference type="ChEBI" id="CHEBI:15378"/>
        <dbReference type="ChEBI" id="CHEBI:16526"/>
        <dbReference type="ChEBI" id="CHEBI:33737"/>
        <dbReference type="ChEBI" id="CHEBI:33738"/>
        <dbReference type="ChEBI" id="CHEBI:35179"/>
        <dbReference type="ChEBI" id="CHEBI:57287"/>
        <dbReference type="ChEBI" id="CHEBI:58342"/>
        <dbReference type="EC" id="1.2.7.11"/>
    </reaction>
</comment>
<comment type="subunit">
    <text evidence="2">Heterotetramer of one alpha, one beta, one delta and one gamma chain.</text>
</comment>
<organism evidence="9 10">
    <name type="scientific">Acidianus sulfidivorans JP7</name>
    <dbReference type="NCBI Taxonomy" id="619593"/>
    <lineage>
        <taxon>Archaea</taxon>
        <taxon>Thermoproteota</taxon>
        <taxon>Thermoprotei</taxon>
        <taxon>Sulfolobales</taxon>
        <taxon>Sulfolobaceae</taxon>
        <taxon>Acidianus</taxon>
    </lineage>
</organism>
<feature type="domain" description="Pyruvate:ferredoxin oxidoreductase core" evidence="8">
    <location>
        <begin position="263"/>
        <end position="358"/>
    </location>
</feature>
<dbReference type="Pfam" id="PF17147">
    <property type="entry name" value="PFOR_II"/>
    <property type="match status" value="1"/>
</dbReference>
<evidence type="ECO:0000256" key="1">
    <source>
        <dbReference type="ARBA" id="ARBA00003908"/>
    </source>
</evidence>
<dbReference type="PANTHER" id="PTHR32154">
    <property type="entry name" value="PYRUVATE-FLAVODOXIN OXIDOREDUCTASE-RELATED"/>
    <property type="match status" value="1"/>
</dbReference>
<evidence type="ECO:0000256" key="2">
    <source>
        <dbReference type="ARBA" id="ARBA00011595"/>
    </source>
</evidence>
<evidence type="ECO:0000259" key="7">
    <source>
        <dbReference type="Pfam" id="PF01855"/>
    </source>
</evidence>
<evidence type="ECO:0000313" key="10">
    <source>
        <dbReference type="Proteomes" id="UP000248410"/>
    </source>
</evidence>
<dbReference type="GO" id="GO:0018491">
    <property type="term" value="F:2-oxobutyrate synthase activity"/>
    <property type="evidence" value="ECO:0007669"/>
    <property type="project" value="UniProtKB-ARBA"/>
</dbReference>
<dbReference type="KEGG" id="asul:DFR86_00505"/>
<keyword evidence="9" id="KW-0670">Pyruvate</keyword>
<evidence type="ECO:0000313" key="9">
    <source>
        <dbReference type="EMBL" id="AWR96175.1"/>
    </source>
</evidence>
<dbReference type="OrthoDB" id="372068at2157"/>
<sequence length="396" mass="44969">MMNKVITGNEAVALAVKLSRVKVTGIYPITPQTYIIEELSEMKAKGELEAEIVRVESEHSAMAATFGAAVSGVRAYTATASQGLLYMHEMIWWVAGSRMPVVMTVGTRAVGAPWNIWNEHTDFMTERDSGWLMAFASTPQEAMDLTIQAFRITEDERVFLPMMVGMDGFILSHTKTRVYIPSQEEVDEFLPLRRQPYVLDPEDPVSMGNLFQPIDYMKFRESIHLAEINSLNVIKEVGKEYENKINILGNYSTLNESYKLEDADYAVVTMGAWSLDAMQAIDELREEGLKVGLYKIRYVRPWDEEDIKKKLSNKDKILVFDRSVSFGRGGHLYLELKSTLPEANIKGVISGLGGVSVGKDEMKFLIRKFVESSQVNQWFYPSEVEKVELRDPRYIK</sequence>
<reference evidence="9 10" key="1">
    <citation type="submission" date="2018-05" db="EMBL/GenBank/DDBJ databases">
        <title>Complete Genome Sequences of Extremely Thermoacidophilic, Metal-Mobilizing Type-Strain Members of the Archaeal Family Sulfolobaceae: Acidianus brierleyi DSM-1651T, Acidianus sulfidivorans DSM-18786T, Metallosphaera hakonensis DSM-7519T, and Metallosphaera prunae DSM-10039T.</title>
        <authorList>
            <person name="Counts J.A."/>
            <person name="Kelly R.M."/>
        </authorList>
    </citation>
    <scope>NUCLEOTIDE SEQUENCE [LARGE SCALE GENOMIC DNA]</scope>
    <source>
        <strain evidence="9 10">JP7</strain>
    </source>
</reference>
<feature type="domain" description="Pyruvate flavodoxin/ferredoxin oxidoreductase pyrimidine binding" evidence="7">
    <location>
        <begin position="16"/>
        <end position="237"/>
    </location>
</feature>
<dbReference type="RefSeq" id="WP_110379065.1">
    <property type="nucleotide sequence ID" value="NZ_CP029288.2"/>
</dbReference>
<dbReference type="CDD" id="cd07034">
    <property type="entry name" value="TPP_PYR_PFOR_IOR-alpha_like"/>
    <property type="match status" value="1"/>
</dbReference>
<dbReference type="Proteomes" id="UP000248410">
    <property type="component" value="Chromosome"/>
</dbReference>
<dbReference type="EMBL" id="CP029288">
    <property type="protein sequence ID" value="AWR96175.1"/>
    <property type="molecule type" value="Genomic_DNA"/>
</dbReference>
<dbReference type="EC" id="1.2.7.11" evidence="4"/>
<protein>
    <recommendedName>
        <fullName evidence="4">2-oxoacid oxidoreductase (ferredoxin)</fullName>
        <ecNumber evidence="4">1.2.7.11</ecNumber>
    </recommendedName>
</protein>
<evidence type="ECO:0000256" key="6">
    <source>
        <dbReference type="ARBA" id="ARBA00048893"/>
    </source>
</evidence>
<evidence type="ECO:0000256" key="5">
    <source>
        <dbReference type="ARBA" id="ARBA00023002"/>
    </source>
</evidence>
<dbReference type="InterPro" id="IPR029061">
    <property type="entry name" value="THDP-binding"/>
</dbReference>
<dbReference type="InterPro" id="IPR002880">
    <property type="entry name" value="Pyrv_Fd/Flavodoxin_OxRdtase_N"/>
</dbReference>
<dbReference type="SUPFAM" id="SSF52922">
    <property type="entry name" value="TK C-terminal domain-like"/>
    <property type="match status" value="1"/>
</dbReference>
<dbReference type="InterPro" id="IPR009014">
    <property type="entry name" value="Transketo_C/PFOR_II"/>
</dbReference>
<dbReference type="Gene3D" id="3.40.50.970">
    <property type="match status" value="1"/>
</dbReference>
<evidence type="ECO:0000256" key="4">
    <source>
        <dbReference type="ARBA" id="ARBA00012691"/>
    </source>
</evidence>
<comment type="function">
    <text evidence="1">Catalyzes the coenzyme A-dependent oxidative decarboxylation of different 2-oxoacids such as 2-oxoglutarate, pyruvate and 2-oxobutyrate to form their CoA derivatives.</text>
</comment>
<dbReference type="Gene3D" id="3.40.50.920">
    <property type="match status" value="1"/>
</dbReference>
<comment type="subunit">
    <text evidence="3">Heterodimer composed of an alpha and a beta subunit.</text>
</comment>
<dbReference type="InterPro" id="IPR050722">
    <property type="entry name" value="Pyruvate:ferred/Flavod_OxRd"/>
</dbReference>
<keyword evidence="10" id="KW-1185">Reference proteome</keyword>
<dbReference type="GeneID" id="36836404"/>
<dbReference type="GO" id="GO:0019164">
    <property type="term" value="F:pyruvate synthase activity"/>
    <property type="evidence" value="ECO:0007669"/>
    <property type="project" value="UniProtKB-ARBA"/>
</dbReference>
<name>A0A2U9IJL3_9CREN</name>
<dbReference type="Pfam" id="PF01855">
    <property type="entry name" value="POR_N"/>
    <property type="match status" value="1"/>
</dbReference>
<dbReference type="AlphaFoldDB" id="A0A2U9IJL3"/>
<gene>
    <name evidence="9" type="ORF">DFR86_00505</name>
</gene>
<dbReference type="InterPro" id="IPR033412">
    <property type="entry name" value="PFOR_II"/>
</dbReference>
<evidence type="ECO:0000256" key="3">
    <source>
        <dbReference type="ARBA" id="ARBA00011631"/>
    </source>
</evidence>
<evidence type="ECO:0000259" key="8">
    <source>
        <dbReference type="Pfam" id="PF17147"/>
    </source>
</evidence>
<keyword evidence="5" id="KW-0560">Oxidoreductase</keyword>
<dbReference type="PANTHER" id="PTHR32154:SF0">
    <property type="entry name" value="PYRUVATE-FLAVODOXIN OXIDOREDUCTASE-RELATED"/>
    <property type="match status" value="1"/>
</dbReference>
<dbReference type="SUPFAM" id="SSF52518">
    <property type="entry name" value="Thiamin diphosphate-binding fold (THDP-binding)"/>
    <property type="match status" value="1"/>
</dbReference>